<keyword evidence="2" id="KW-0812">Transmembrane</keyword>
<dbReference type="Pfam" id="PF15625">
    <property type="entry name" value="CC2D2AN-C2"/>
    <property type="match status" value="1"/>
</dbReference>
<name>A0A6F9D8Z7_9ASCI</name>
<dbReference type="Pfam" id="PF17661">
    <property type="entry name" value="DUF5523"/>
    <property type="match status" value="1"/>
</dbReference>
<dbReference type="InterPro" id="IPR035892">
    <property type="entry name" value="C2_domain_sf"/>
</dbReference>
<dbReference type="PANTHER" id="PTHR20837">
    <property type="entry name" value="CENTROSOMAL PROTEIN-RELATED"/>
    <property type="match status" value="1"/>
</dbReference>
<feature type="compositionally biased region" description="Low complexity" evidence="1">
    <location>
        <begin position="96"/>
        <end position="115"/>
    </location>
</feature>
<dbReference type="PANTHER" id="PTHR20837:SF0">
    <property type="entry name" value="COILED-COIL AND C2 DOMAIN-CONTAINING PROTEIN 2A"/>
    <property type="match status" value="1"/>
</dbReference>
<feature type="compositionally biased region" description="Polar residues" evidence="1">
    <location>
        <begin position="121"/>
        <end position="137"/>
    </location>
</feature>
<dbReference type="Pfam" id="PF24656">
    <property type="entry name" value="CEPT76_peptidase"/>
    <property type="match status" value="1"/>
</dbReference>
<protein>
    <submittedName>
        <fullName evidence="4">Coiled-coil and C2 domain-containing protein 2A</fullName>
    </submittedName>
</protein>
<keyword evidence="2" id="KW-0472">Membrane</keyword>
<dbReference type="EMBL" id="LR783618">
    <property type="protein sequence ID" value="CAB3228105.1"/>
    <property type="molecule type" value="mRNA"/>
</dbReference>
<dbReference type="InterPro" id="IPR041510">
    <property type="entry name" value="DUF5523"/>
</dbReference>
<dbReference type="PROSITE" id="PS50004">
    <property type="entry name" value="C2"/>
    <property type="match status" value="1"/>
</dbReference>
<gene>
    <name evidence="4" type="primary">Cc2d2a</name>
</gene>
<feature type="compositionally biased region" description="Low complexity" evidence="1">
    <location>
        <begin position="270"/>
        <end position="287"/>
    </location>
</feature>
<evidence type="ECO:0000259" key="3">
    <source>
        <dbReference type="PROSITE" id="PS50004"/>
    </source>
</evidence>
<dbReference type="InterPro" id="IPR028928">
    <property type="entry name" value="CC2D2AN-C2"/>
</dbReference>
<sequence>MAEPLLKEKLRARRRAMNITAQSDINNEAVSSVDDTLTQNLAEHLEEVESEEDGNRLRSLMESRREASKRKLDAEEQEESQANVGDSEEYVDDILSTPRTPLPSRGPSRGPASPRTDTESRSSTPFGKATPRSTLRSRLQAKIQKNKMTGTSTSEEFKPRTRRLRDRMQLSTRFDETVKTESLIKETQLLERIESKLKWKQAAEKARQETGQPTETDCFDFFTKQYEDVEIVEPKPAEPVEPPHPPEEPDAVAEEPQEPSPDTEQPDTIEQQATETPPPTATEGGQAVPEQQKLLIEDLVPKELDYRLYDVYAAEYGGYQNQVDKENLNYFIPSMLPSDISKKVEDSARPRYLEDEGFYVGRKPEIGLQNKNILENRLLRQPDNGRGWFGADGEIEILPDPIKQVATKPWVEAVEEVDPSIETVYVKAYEYLVEGKYLQGSEENELQVDIGTVIYHHHALMSREHVMASNLSQCYDEYIQKRHKNYVNFYIDKLAALRRAVATILSSHDESLSTEVAASVRETRVHDFMSEIRRTSRQLNEAESSERDLMRRIIEEWREIKAVRDVQGFTNTSLKLTVKREEVNQQQDMQRWEDEVENQVEEKRDEYEISVIKPYQESLRKYQSQLQDWKKNRAKIKQQRKKLQRGSKENLLDSTNTETDEEITIAENVDKPQKPEKPEAFDVERVRVEIKNTLLEHRRNPGEPKLSLELAHTASVSTNATVPATESMRRKAMQKTSIVLKLLLNGKEVFQTEAKNLTSDFKLHFGSIFRIRITQWPESLKVQFLEAGLVMKTLLSEVYLTVPDTNVHSGNVQLTACNFTSERVEVFDHEAVGSNTPFKLHPTDTAPTSCNTRGQLISSVSWGLDENGKVLAPKGLTQVGADPLSVVNPMKTVDPVSAIGADRIQDPESLSKWVQDSRLDPNDPENAAFIPFMSGDQEGQGFLYAPDYFRLEQLQEEFNFLSDEEFERLNRLRLLELRDKEVAEFRNMTLIPSQEHEIMDSAFTVYERRLKEKKSLQLPTDQRPETATMSAHRLEVLRYRQLVKDAVLHRFYTARHHYTLQDMVHEQQVPDISTLGASVAKAFEPRRPLKPVKKDRKKATAQSLTQGSVNILVNIVRGYNLPVRVATHATAQEPTNTGRRFGGVESMIHLGSAPTAKTFEVNPFVAISFQDQVITTSVSEGRNPSWNEELKIPFAAPNNDFSSGSLQAVDDVIFVHLFDRTIEEASAQHEDDDPTLIVHRIQDHWLGTWKLPFSTVYHQGKVEGTFKLKVPPVLLGYSKDVQQTTDPSGQLDQQFAQQTSGTFLSLFITLDPILKPAEAPRPKFESQENETTLKMCGLFMEECTKKFPNRNVKATVVDLKGEAVLITRYVHPIQPPPELTEGSDPQSLSTAERVARYVSLIPFESDNVAYAGICDLWSTCDQFVHMLSGDEEEHAVLLLNFFLALGKKAYLLLGNAVPEGSTAYVLTVNEATRERTFWNASTGRYYDHKDNFSPLQSIGALVNDQNIWFNLQTLEKPSRTRFNLLNTSDWKPFFSSKFPNPGTLPTVQPDILHYSPADRAFVSGLTDQIERTLKERIASWRPRHVTRWNRSSNAILGQILRVLEATAARRTAGDSNQESELLNQLGDVRFTGFPMDMPYISVEQVVSAVRSTEVHKIVDPNVEFSLAVYIHPYPASVLAVWVYVAAIVNRRRHNL</sequence>
<feature type="region of interest" description="Disordered" evidence="1">
    <location>
        <begin position="235"/>
        <end position="288"/>
    </location>
</feature>
<dbReference type="InterPro" id="IPR056290">
    <property type="entry name" value="CEPT76/DRC7_peptidase-like_dom"/>
</dbReference>
<dbReference type="GO" id="GO:1904491">
    <property type="term" value="P:protein localization to ciliary transition zone"/>
    <property type="evidence" value="ECO:0007669"/>
    <property type="project" value="TreeGrafter"/>
</dbReference>
<dbReference type="SUPFAM" id="SSF49562">
    <property type="entry name" value="C2 domain (Calcium/lipid-binding domain, CaLB)"/>
    <property type="match status" value="1"/>
</dbReference>
<evidence type="ECO:0000313" key="4">
    <source>
        <dbReference type="EMBL" id="CAB3228105.1"/>
    </source>
</evidence>
<dbReference type="GO" id="GO:1905515">
    <property type="term" value="P:non-motile cilium assembly"/>
    <property type="evidence" value="ECO:0007669"/>
    <property type="project" value="TreeGrafter"/>
</dbReference>
<feature type="region of interest" description="Disordered" evidence="1">
    <location>
        <begin position="638"/>
        <end position="659"/>
    </location>
</feature>
<dbReference type="InterPro" id="IPR000008">
    <property type="entry name" value="C2_dom"/>
</dbReference>
<dbReference type="GO" id="GO:0035869">
    <property type="term" value="C:ciliary transition zone"/>
    <property type="evidence" value="ECO:0007669"/>
    <property type="project" value="TreeGrafter"/>
</dbReference>
<keyword evidence="2" id="KW-1133">Transmembrane helix</keyword>
<feature type="domain" description="C2" evidence="3">
    <location>
        <begin position="1121"/>
        <end position="1266"/>
    </location>
</feature>
<feature type="region of interest" description="Disordered" evidence="1">
    <location>
        <begin position="44"/>
        <end position="162"/>
    </location>
</feature>
<reference evidence="4" key="1">
    <citation type="submission" date="2020-04" db="EMBL/GenBank/DDBJ databases">
        <authorList>
            <person name="Neveu A P."/>
        </authorList>
    </citation>
    <scope>NUCLEOTIDE SEQUENCE</scope>
    <source>
        <tissue evidence="4">Whole embryo</tissue>
    </source>
</reference>
<dbReference type="InterPro" id="IPR052434">
    <property type="entry name" value="Tectonic-like_complex_comp"/>
</dbReference>
<dbReference type="InterPro" id="IPR056288">
    <property type="entry name" value="CEP76_C"/>
</dbReference>
<dbReference type="Gene3D" id="2.60.40.150">
    <property type="entry name" value="C2 domain"/>
    <property type="match status" value="1"/>
</dbReference>
<feature type="compositionally biased region" description="Polar residues" evidence="1">
    <location>
        <begin position="260"/>
        <end position="269"/>
    </location>
</feature>
<feature type="compositionally biased region" description="Basic and acidic residues" evidence="1">
    <location>
        <begin position="44"/>
        <end position="74"/>
    </location>
</feature>
<evidence type="ECO:0000256" key="2">
    <source>
        <dbReference type="SAM" id="Phobius"/>
    </source>
</evidence>
<dbReference type="Pfam" id="PF24652">
    <property type="entry name" value="CEP76_C"/>
    <property type="match status" value="1"/>
</dbReference>
<evidence type="ECO:0000256" key="1">
    <source>
        <dbReference type="SAM" id="MobiDB-lite"/>
    </source>
</evidence>
<organism evidence="4">
    <name type="scientific">Phallusia mammillata</name>
    <dbReference type="NCBI Taxonomy" id="59560"/>
    <lineage>
        <taxon>Eukaryota</taxon>
        <taxon>Metazoa</taxon>
        <taxon>Chordata</taxon>
        <taxon>Tunicata</taxon>
        <taxon>Ascidiacea</taxon>
        <taxon>Phlebobranchia</taxon>
        <taxon>Ascidiidae</taxon>
        <taxon>Phallusia</taxon>
    </lineage>
</organism>
<feature type="transmembrane region" description="Helical" evidence="2">
    <location>
        <begin position="1666"/>
        <end position="1688"/>
    </location>
</feature>
<accession>A0A6F9D8Z7</accession>
<proteinExistence type="evidence at transcript level"/>
<feature type="compositionally biased region" description="Acidic residues" evidence="1">
    <location>
        <begin position="248"/>
        <end position="257"/>
    </location>
</feature>